<gene>
    <name evidence="3" type="ORF">DSL64_02025</name>
</gene>
<feature type="domain" description="Protein FecR C-terminal" evidence="2">
    <location>
        <begin position="264"/>
        <end position="330"/>
    </location>
</feature>
<dbReference type="InterPro" id="IPR032508">
    <property type="entry name" value="FecR_C"/>
</dbReference>
<evidence type="ECO:0000259" key="1">
    <source>
        <dbReference type="Pfam" id="PF04773"/>
    </source>
</evidence>
<dbReference type="Pfam" id="PF04773">
    <property type="entry name" value="FecR"/>
    <property type="match status" value="1"/>
</dbReference>
<dbReference type="GO" id="GO:0016989">
    <property type="term" value="F:sigma factor antagonist activity"/>
    <property type="evidence" value="ECO:0007669"/>
    <property type="project" value="TreeGrafter"/>
</dbReference>
<sequence>MNKQHLHRLLSRYRSGRCTQKEKHLVEQWFALIDTDQTQSLAQENKEIEERIWSAIQRDYRSVPAPKGRVISLFFSWRSAAAVLLLAMAWGSYQFTQGRLSGKQLQATLQQRMTVKTNNTVQPLLLILADGSKVKLLPESSIKYPVNFIQSKREVYLSGKAFFDVTKDPQHPFVVYTEKIATKVLGTSFWVDAAKEQNGVEVSVVTGRVSVFERDQNGVSEGEKLNNGVVLLPNQRVNYMTANQSFVTGLVPEPIMHEAYQEAFIFSDTPLGQVTVLLEKAYGIQILIEDEKLRNCLFTADINKQPFLTKLEMISSSVNADYKIVGTKILLSGKGCPGN</sequence>
<feature type="domain" description="FecR protein" evidence="1">
    <location>
        <begin position="125"/>
        <end position="209"/>
    </location>
</feature>
<reference evidence="3 4" key="1">
    <citation type="submission" date="2018-07" db="EMBL/GenBank/DDBJ databases">
        <title>Dyadobacter roseus sp. nov., isolated from rose rhizosphere soil.</title>
        <authorList>
            <person name="Chen L."/>
        </authorList>
    </citation>
    <scope>NUCLEOTIDE SEQUENCE [LARGE SCALE GENOMIC DNA]</scope>
    <source>
        <strain evidence="3 4">RS19</strain>
    </source>
</reference>
<name>A0A3D8YJN6_9BACT</name>
<evidence type="ECO:0000259" key="2">
    <source>
        <dbReference type="Pfam" id="PF16344"/>
    </source>
</evidence>
<comment type="caution">
    <text evidence="3">The sequence shown here is derived from an EMBL/GenBank/DDBJ whole genome shotgun (WGS) entry which is preliminary data.</text>
</comment>
<dbReference type="Gene3D" id="2.60.120.1440">
    <property type="match status" value="1"/>
</dbReference>
<dbReference type="InterPro" id="IPR006860">
    <property type="entry name" value="FecR"/>
</dbReference>
<dbReference type="InterPro" id="IPR012373">
    <property type="entry name" value="Ferrdict_sens_TM"/>
</dbReference>
<dbReference type="EMBL" id="QNUL01000001">
    <property type="protein sequence ID" value="REA64351.1"/>
    <property type="molecule type" value="Genomic_DNA"/>
</dbReference>
<dbReference type="Pfam" id="PF16344">
    <property type="entry name" value="FecR_C"/>
    <property type="match status" value="1"/>
</dbReference>
<keyword evidence="4" id="KW-1185">Reference proteome</keyword>
<dbReference type="AlphaFoldDB" id="A0A3D8YJN6"/>
<organism evidence="3 4">
    <name type="scientific">Dyadobacter luteus</name>
    <dbReference type="NCBI Taxonomy" id="2259619"/>
    <lineage>
        <taxon>Bacteria</taxon>
        <taxon>Pseudomonadati</taxon>
        <taxon>Bacteroidota</taxon>
        <taxon>Cytophagia</taxon>
        <taxon>Cytophagales</taxon>
        <taxon>Spirosomataceae</taxon>
        <taxon>Dyadobacter</taxon>
    </lineage>
</organism>
<dbReference type="PANTHER" id="PTHR30273:SF2">
    <property type="entry name" value="PROTEIN FECR"/>
    <property type="match status" value="1"/>
</dbReference>
<dbReference type="Gene3D" id="3.55.50.30">
    <property type="match status" value="1"/>
</dbReference>
<protein>
    <submittedName>
        <fullName evidence="3">FecR family protein</fullName>
    </submittedName>
</protein>
<evidence type="ECO:0000313" key="4">
    <source>
        <dbReference type="Proteomes" id="UP000256373"/>
    </source>
</evidence>
<dbReference type="RefSeq" id="WP_115828958.1">
    <property type="nucleotide sequence ID" value="NZ_QNUL01000001.1"/>
</dbReference>
<evidence type="ECO:0000313" key="3">
    <source>
        <dbReference type="EMBL" id="REA64351.1"/>
    </source>
</evidence>
<accession>A0A3D8YJN6</accession>
<dbReference type="PANTHER" id="PTHR30273">
    <property type="entry name" value="PERIPLASMIC SIGNAL SENSOR AND SIGMA FACTOR ACTIVATOR FECR-RELATED"/>
    <property type="match status" value="1"/>
</dbReference>
<proteinExistence type="predicted"/>
<dbReference type="Proteomes" id="UP000256373">
    <property type="component" value="Unassembled WGS sequence"/>
</dbReference>
<dbReference type="PIRSF" id="PIRSF018266">
    <property type="entry name" value="FecR"/>
    <property type="match status" value="1"/>
</dbReference>
<dbReference type="OrthoDB" id="645173at2"/>